<name>A0A975DF88_9GAMM</name>
<dbReference type="EMBL" id="CP072133">
    <property type="protein sequence ID" value="QTH70489.1"/>
    <property type="molecule type" value="Genomic_DNA"/>
</dbReference>
<sequence>MNWISTLIPNRCVLCQDTLPDSSGICAYCLPTVKLFDVAQWPNLLLRPDIQHQTQLSDCDGLFSCAWYEGSIATWLSAFKFQNQTHYLAALHTVLSQQFNRWQLLDSGSGIDSMHTIPLHPIRYFFRGYNQTAQLWQPIIPKANISTTLHRAHYTKPQTSLGKQARALNTNAAFTVKGDLRGKTIAILDDVITTGATMNAAARACKAAGAKTVWAMSVALTPISP</sequence>
<keyword evidence="4" id="KW-1185">Reference proteome</keyword>
<evidence type="ECO:0000313" key="3">
    <source>
        <dbReference type="EMBL" id="QTH70489.1"/>
    </source>
</evidence>
<dbReference type="PANTHER" id="PTHR47505:SF1">
    <property type="entry name" value="DNA UTILIZATION PROTEIN YHGH"/>
    <property type="match status" value="1"/>
</dbReference>
<organism evidence="3 4">
    <name type="scientific">Pseudoalteromonas xiamenensis</name>
    <dbReference type="NCBI Taxonomy" id="882626"/>
    <lineage>
        <taxon>Bacteria</taxon>
        <taxon>Pseudomonadati</taxon>
        <taxon>Pseudomonadota</taxon>
        <taxon>Gammaproteobacteria</taxon>
        <taxon>Alteromonadales</taxon>
        <taxon>Pseudoalteromonadaceae</taxon>
        <taxon>Pseudoalteromonas</taxon>
    </lineage>
</organism>
<dbReference type="KEGG" id="pxi:J5O05_10895"/>
<protein>
    <submittedName>
        <fullName evidence="3">ComF family protein</fullName>
    </submittedName>
</protein>
<gene>
    <name evidence="3" type="ORF">J5O05_10895</name>
</gene>
<dbReference type="InterPro" id="IPR029057">
    <property type="entry name" value="PRTase-like"/>
</dbReference>
<dbReference type="CDD" id="cd06223">
    <property type="entry name" value="PRTases_typeI"/>
    <property type="match status" value="1"/>
</dbReference>
<dbReference type="PANTHER" id="PTHR47505">
    <property type="entry name" value="DNA UTILIZATION PROTEIN YHGH"/>
    <property type="match status" value="1"/>
</dbReference>
<dbReference type="AlphaFoldDB" id="A0A975DF88"/>
<proteinExistence type="inferred from homology"/>
<comment type="similarity">
    <text evidence="1">Belongs to the ComF/GntX family.</text>
</comment>
<dbReference type="InterPro" id="IPR000836">
    <property type="entry name" value="PRTase_dom"/>
</dbReference>
<evidence type="ECO:0000259" key="2">
    <source>
        <dbReference type="Pfam" id="PF00156"/>
    </source>
</evidence>
<dbReference type="Gene3D" id="3.40.50.2020">
    <property type="match status" value="1"/>
</dbReference>
<evidence type="ECO:0000256" key="1">
    <source>
        <dbReference type="ARBA" id="ARBA00008007"/>
    </source>
</evidence>
<accession>A0A975DF88</accession>
<dbReference type="InterPro" id="IPR051910">
    <property type="entry name" value="ComF/GntX_DNA_util-trans"/>
</dbReference>
<dbReference type="RefSeq" id="WP_208842079.1">
    <property type="nucleotide sequence ID" value="NZ_CP072133.1"/>
</dbReference>
<reference evidence="3" key="1">
    <citation type="submission" date="2021-03" db="EMBL/GenBank/DDBJ databases">
        <title>Complete Genome of Pseudoalteromonas xiamenensis STKMTI.2, a new potential marine bacterium producing anti-Vibrio compounds.</title>
        <authorList>
            <person name="Handayani D.P."/>
            <person name="Isnansetyo A."/>
            <person name="Istiqomah I."/>
            <person name="Jumina J."/>
        </authorList>
    </citation>
    <scope>NUCLEOTIDE SEQUENCE</scope>
    <source>
        <strain evidence="3">STKMTI.2</strain>
    </source>
</reference>
<dbReference type="SUPFAM" id="SSF53271">
    <property type="entry name" value="PRTase-like"/>
    <property type="match status" value="1"/>
</dbReference>
<feature type="domain" description="Phosphoribosyltransferase" evidence="2">
    <location>
        <begin position="156"/>
        <end position="214"/>
    </location>
</feature>
<evidence type="ECO:0000313" key="4">
    <source>
        <dbReference type="Proteomes" id="UP000664904"/>
    </source>
</evidence>
<dbReference type="Proteomes" id="UP000664904">
    <property type="component" value="Chromosome"/>
</dbReference>
<dbReference type="Pfam" id="PF00156">
    <property type="entry name" value="Pribosyltran"/>
    <property type="match status" value="1"/>
</dbReference>